<proteinExistence type="predicted"/>
<organism evidence="1">
    <name type="scientific">Caudovirales sp. ctXjW8</name>
    <dbReference type="NCBI Taxonomy" id="2826779"/>
    <lineage>
        <taxon>Viruses</taxon>
        <taxon>Duplodnaviria</taxon>
        <taxon>Heunggongvirae</taxon>
        <taxon>Uroviricota</taxon>
        <taxon>Caudoviricetes</taxon>
    </lineage>
</organism>
<name>A0A8S5N516_9CAUD</name>
<sequence length="33" mass="3864">MSAYFLRTINILKKLLTFCSNKYILLVATEKAR</sequence>
<evidence type="ECO:0000313" key="1">
    <source>
        <dbReference type="EMBL" id="DAD89694.1"/>
    </source>
</evidence>
<dbReference type="EMBL" id="BK015067">
    <property type="protein sequence ID" value="DAD89694.1"/>
    <property type="molecule type" value="Genomic_DNA"/>
</dbReference>
<reference evidence="1" key="1">
    <citation type="journal article" date="2021" name="Proc. Natl. Acad. Sci. U.S.A.">
        <title>A Catalog of Tens of Thousands of Viruses from Human Metagenomes Reveals Hidden Associations with Chronic Diseases.</title>
        <authorList>
            <person name="Tisza M.J."/>
            <person name="Buck C.B."/>
        </authorList>
    </citation>
    <scope>NUCLEOTIDE SEQUENCE</scope>
    <source>
        <strain evidence="1">CtXjW8</strain>
    </source>
</reference>
<accession>A0A8S5N516</accession>
<protein>
    <submittedName>
        <fullName evidence="1">Uncharacterized protein</fullName>
    </submittedName>
</protein>